<proteinExistence type="predicted"/>
<dbReference type="Proteomes" id="UP000186079">
    <property type="component" value="Unassembled WGS sequence"/>
</dbReference>
<dbReference type="AlphaFoldDB" id="A0A1N6W0M7"/>
<gene>
    <name evidence="1" type="ORF">SAMN05421672_110166</name>
</gene>
<organism evidence="1 2">
    <name type="scientific">Pseudomonas flexibilis</name>
    <dbReference type="NCBI Taxonomy" id="706570"/>
    <lineage>
        <taxon>Bacteria</taxon>
        <taxon>Pseudomonadati</taxon>
        <taxon>Pseudomonadota</taxon>
        <taxon>Gammaproteobacteria</taxon>
        <taxon>Pseudomonadales</taxon>
        <taxon>Pseudomonadaceae</taxon>
        <taxon>Pseudomonas</taxon>
    </lineage>
</organism>
<sequence>MKLNRALRVAGQPIQVVSENIRLDLHTPGRAVFTVQGGEPLRGLVTFDIGYNDQALQRHFIGYVESCTAAGDGQQVLACRELAAVLANPMPLNLRHTDLRGVLDALQELTGLTFHCPERPYSTTPAPYFYNLGNGYHALDSLADVFAVPDLIWQQQGNGEMFVGSWADSFWSSRPLPLPASIFDDYQGNQSAQIPALPGVRPGATFNGGLRITTVTLAGNTMAIKWKKQSAAA</sequence>
<protein>
    <recommendedName>
        <fullName evidence="3">Prophage PssSM-01</fullName>
    </recommendedName>
</protein>
<accession>A0A1N6W0M7</accession>
<evidence type="ECO:0008006" key="3">
    <source>
        <dbReference type="Google" id="ProtNLM"/>
    </source>
</evidence>
<dbReference type="EMBL" id="FTMC01000010">
    <property type="protein sequence ID" value="SIQ83542.1"/>
    <property type="molecule type" value="Genomic_DNA"/>
</dbReference>
<name>A0A1N6W0M7_9PSED</name>
<evidence type="ECO:0000313" key="1">
    <source>
        <dbReference type="EMBL" id="SIQ83542.1"/>
    </source>
</evidence>
<evidence type="ECO:0000313" key="2">
    <source>
        <dbReference type="Proteomes" id="UP000186079"/>
    </source>
</evidence>
<dbReference type="RefSeq" id="WP_039559972.1">
    <property type="nucleotide sequence ID" value="NZ_FTMC01000010.1"/>
</dbReference>
<reference evidence="1 2" key="1">
    <citation type="submission" date="2017-01" db="EMBL/GenBank/DDBJ databases">
        <authorList>
            <person name="Mah S.A."/>
            <person name="Swanson W.J."/>
            <person name="Moy G.W."/>
            <person name="Vacquier V.D."/>
        </authorList>
    </citation>
    <scope>NUCLEOTIDE SEQUENCE [LARGE SCALE GENOMIC DNA]</scope>
    <source>
        <strain evidence="1 2">ATCC 29606</strain>
    </source>
</reference>